<accession>A0A8H3W6P4</accession>
<evidence type="ECO:0000259" key="2">
    <source>
        <dbReference type="SMART" id="SM01111"/>
    </source>
</evidence>
<keyword evidence="1" id="KW-0732">Signal</keyword>
<dbReference type="EMBL" id="WOWK01000099">
    <property type="protein sequence ID" value="KAF0319157.1"/>
    <property type="molecule type" value="Genomic_DNA"/>
</dbReference>
<evidence type="ECO:0000313" key="3">
    <source>
        <dbReference type="EMBL" id="KAF0319157.1"/>
    </source>
</evidence>
<evidence type="ECO:0000313" key="4">
    <source>
        <dbReference type="Proteomes" id="UP000434172"/>
    </source>
</evidence>
<dbReference type="AlphaFoldDB" id="A0A8H3W6P4"/>
<evidence type="ECO:0000256" key="1">
    <source>
        <dbReference type="SAM" id="SignalP"/>
    </source>
</evidence>
<dbReference type="SUPFAM" id="SSF51322">
    <property type="entry name" value="Cyanovirin-N"/>
    <property type="match status" value="1"/>
</dbReference>
<dbReference type="Pfam" id="PF08881">
    <property type="entry name" value="CVNH"/>
    <property type="match status" value="1"/>
</dbReference>
<feature type="signal peptide" evidence="1">
    <location>
        <begin position="1"/>
        <end position="16"/>
    </location>
</feature>
<proteinExistence type="predicted"/>
<protein>
    <recommendedName>
        <fullName evidence="2">Cyanovirin-N domain-containing protein</fullName>
    </recommendedName>
</protein>
<comment type="caution">
    <text evidence="3">The sequence shown here is derived from an EMBL/GenBank/DDBJ whole genome shotgun (WGS) entry which is preliminary data.</text>
</comment>
<dbReference type="Proteomes" id="UP000434172">
    <property type="component" value="Unassembled WGS sequence"/>
</dbReference>
<sequence>MKASAVLALFATSAIATEFGKTCRDEHIDANTDVLTAKCDTGDGKGTLLDASLNLNDCFGFQNNQIQYANQGHFGDVCKDCFSYRLPDPIYEIFGVFRVWMNCTCNGSPTESAINLDKTPISNKFGTLSCARG</sequence>
<keyword evidence="4" id="KW-1185">Reference proteome</keyword>
<gene>
    <name evidence="3" type="ORF">GQ607_013550</name>
</gene>
<dbReference type="OrthoDB" id="2947935at2759"/>
<dbReference type="InterPro" id="IPR036673">
    <property type="entry name" value="Cyanovirin-N_sf"/>
</dbReference>
<reference evidence="3 4" key="1">
    <citation type="submission" date="2019-12" db="EMBL/GenBank/DDBJ databases">
        <title>A genome sequence resource for the geographically widespread anthracnose pathogen Colletotrichum asianum.</title>
        <authorList>
            <person name="Meng Y."/>
        </authorList>
    </citation>
    <scope>NUCLEOTIDE SEQUENCE [LARGE SCALE GENOMIC DNA]</scope>
    <source>
        <strain evidence="3 4">ICMP 18580</strain>
    </source>
</reference>
<feature type="chain" id="PRO_5034395719" description="Cyanovirin-N domain-containing protein" evidence="1">
    <location>
        <begin position="17"/>
        <end position="133"/>
    </location>
</feature>
<dbReference type="InterPro" id="IPR011058">
    <property type="entry name" value="Cyanovirin-N"/>
</dbReference>
<dbReference type="Gene3D" id="2.30.60.10">
    <property type="entry name" value="Cyanovirin-N"/>
    <property type="match status" value="1"/>
</dbReference>
<name>A0A8H3W6P4_9PEZI</name>
<organism evidence="3 4">
    <name type="scientific">Colletotrichum asianum</name>
    <dbReference type="NCBI Taxonomy" id="702518"/>
    <lineage>
        <taxon>Eukaryota</taxon>
        <taxon>Fungi</taxon>
        <taxon>Dikarya</taxon>
        <taxon>Ascomycota</taxon>
        <taxon>Pezizomycotina</taxon>
        <taxon>Sordariomycetes</taxon>
        <taxon>Hypocreomycetidae</taxon>
        <taxon>Glomerellales</taxon>
        <taxon>Glomerellaceae</taxon>
        <taxon>Colletotrichum</taxon>
        <taxon>Colletotrichum gloeosporioides species complex</taxon>
    </lineage>
</organism>
<feature type="domain" description="Cyanovirin-N" evidence="2">
    <location>
        <begin position="18"/>
        <end position="130"/>
    </location>
</feature>
<dbReference type="SMART" id="SM01111">
    <property type="entry name" value="CVNH"/>
    <property type="match status" value="1"/>
</dbReference>